<evidence type="ECO:0000256" key="8">
    <source>
        <dbReference type="ARBA" id="ARBA00022630"/>
    </source>
</evidence>
<evidence type="ECO:0000256" key="17">
    <source>
        <dbReference type="ARBA" id="ARBA00032046"/>
    </source>
</evidence>
<sequence length="412" mass="43538">MAKIDIGIEFCGFKCPNPFFLAASPVARTGEMIGRAFEMGWGGAVTKSVSLDQDLPDRSLSPRFVGIRPGGSTGRLQKNTIGLGNFDFRIDKSVQDTLNSFAAVKAKYPDRMLILSIKAPFEEEAWHQLAKLAAATGADAIEACLSCPDGAGGSIGQNADSVQKVLGWLKGAVSRPILVKVTPHVNSIAAIAQAAQDGGAAAVSGINALKSIGGFNLATAKPLPTIAGCSASVGLSGGAIKPVAQYCIYEIAHTPGFHLPLSGIGGVTCAHDAIEYILLGASTLQVATQIMYEGYSFIQDMTEGLERFMAEQGYGQVQEMVGAALDKLVPATEFLSRGQQLKANINQERCIQCGRCFVSCRDGAYQAITFSPERRVEVNQDNCVGCGLCRLTCPVPGAIYYSDREGKKEGLN</sequence>
<evidence type="ECO:0000256" key="16">
    <source>
        <dbReference type="ARBA" id="ARBA00030119"/>
    </source>
</evidence>
<evidence type="ECO:0000256" key="9">
    <source>
        <dbReference type="ARBA" id="ARBA00022643"/>
    </source>
</evidence>
<comment type="function">
    <text evidence="2">Catalyzes the conversion of dihydroorotate to orotate with NAD(+) as electron acceptor.</text>
</comment>
<keyword evidence="8" id="KW-0285">Flavoprotein</keyword>
<keyword evidence="13" id="KW-0411">Iron-sulfur</keyword>
<dbReference type="GO" id="GO:0004159">
    <property type="term" value="F:dihydropyrimidine dehydrogenase (NAD+) activity"/>
    <property type="evidence" value="ECO:0007669"/>
    <property type="project" value="UniProtKB-EC"/>
</dbReference>
<dbReference type="PROSITE" id="PS51379">
    <property type="entry name" value="4FE4S_FER_2"/>
    <property type="match status" value="2"/>
</dbReference>
<dbReference type="GO" id="GO:0006212">
    <property type="term" value="P:uracil catabolic process"/>
    <property type="evidence" value="ECO:0007669"/>
    <property type="project" value="TreeGrafter"/>
</dbReference>
<dbReference type="FunFam" id="3.20.20.70:FF:000027">
    <property type="entry name" value="Dihydropyrimidine dehydrogenase [NADP(+)]"/>
    <property type="match status" value="1"/>
</dbReference>
<dbReference type="NCBIfam" id="NF006183">
    <property type="entry name" value="PRK08318.1"/>
    <property type="match status" value="1"/>
</dbReference>
<dbReference type="EC" id="1.3.1.14" evidence="6"/>
<dbReference type="GO" id="GO:0005737">
    <property type="term" value="C:cytoplasm"/>
    <property type="evidence" value="ECO:0007669"/>
    <property type="project" value="InterPro"/>
</dbReference>
<evidence type="ECO:0000259" key="25">
    <source>
        <dbReference type="PROSITE" id="PS51379"/>
    </source>
</evidence>
<evidence type="ECO:0000256" key="6">
    <source>
        <dbReference type="ARBA" id="ARBA00012061"/>
    </source>
</evidence>
<dbReference type="Proteomes" id="UP000323521">
    <property type="component" value="Chromosome"/>
</dbReference>
<dbReference type="EC" id="1.3.1.1" evidence="24"/>
<accession>A0A3G1KR61</accession>
<dbReference type="InterPro" id="IPR005720">
    <property type="entry name" value="Dihydroorotate_DH_cat"/>
</dbReference>
<feature type="domain" description="4Fe-4S ferredoxin-type" evidence="25">
    <location>
        <begin position="341"/>
        <end position="370"/>
    </location>
</feature>
<keyword evidence="14" id="KW-0520">NAD</keyword>
<comment type="pathway">
    <text evidence="3">Pyrimidine metabolism; UMP biosynthesis via de novo pathway; orotate from (S)-dihydroorotate (NAD(+) route): step 1/1.</text>
</comment>
<name>A0A3G1KR61_FORW1</name>
<keyword evidence="11" id="KW-0560">Oxidoreductase</keyword>
<evidence type="ECO:0000256" key="2">
    <source>
        <dbReference type="ARBA" id="ARBA00003616"/>
    </source>
</evidence>
<dbReference type="PANTHER" id="PTHR43073">
    <property type="entry name" value="DIHYDROPYRIMIDINE DEHYDROGENASE [NADP(+)]"/>
    <property type="match status" value="1"/>
</dbReference>
<dbReference type="SUPFAM" id="SSF54862">
    <property type="entry name" value="4Fe-4S ferredoxins"/>
    <property type="match status" value="1"/>
</dbReference>
<feature type="domain" description="4Fe-4S ferredoxin-type" evidence="25">
    <location>
        <begin position="374"/>
        <end position="404"/>
    </location>
</feature>
<dbReference type="Pfam" id="PF14697">
    <property type="entry name" value="Fer4_21"/>
    <property type="match status" value="1"/>
</dbReference>
<dbReference type="InterPro" id="IPR013785">
    <property type="entry name" value="Aldolase_TIM"/>
</dbReference>
<dbReference type="GO" id="GO:0046872">
    <property type="term" value="F:metal ion binding"/>
    <property type="evidence" value="ECO:0007669"/>
    <property type="project" value="UniProtKB-KW"/>
</dbReference>
<evidence type="ECO:0000256" key="3">
    <source>
        <dbReference type="ARBA" id="ARBA00004715"/>
    </source>
</evidence>
<dbReference type="GO" id="GO:0002058">
    <property type="term" value="F:uracil binding"/>
    <property type="evidence" value="ECO:0007669"/>
    <property type="project" value="TreeGrafter"/>
</dbReference>
<evidence type="ECO:0000313" key="26">
    <source>
        <dbReference type="EMBL" id="ATW24595.1"/>
    </source>
</evidence>
<keyword evidence="27" id="KW-1185">Reference proteome</keyword>
<dbReference type="OrthoDB" id="9794954at2"/>
<dbReference type="RefSeq" id="WP_148133798.1">
    <property type="nucleotide sequence ID" value="NZ_CP017634.1"/>
</dbReference>
<proteinExistence type="inferred from homology"/>
<evidence type="ECO:0000256" key="4">
    <source>
        <dbReference type="ARBA" id="ARBA00008008"/>
    </source>
</evidence>
<evidence type="ECO:0000256" key="12">
    <source>
        <dbReference type="ARBA" id="ARBA00023004"/>
    </source>
</evidence>
<gene>
    <name evidence="26" type="ORF">DCMF_07180</name>
</gene>
<dbReference type="InterPro" id="IPR017900">
    <property type="entry name" value="4Fe4S_Fe_S_CS"/>
</dbReference>
<evidence type="ECO:0000256" key="21">
    <source>
        <dbReference type="ARBA" id="ARBA00048996"/>
    </source>
</evidence>
<dbReference type="GO" id="GO:0004589">
    <property type="term" value="F:dihydroorotate dehydrogenase (NAD+) activity"/>
    <property type="evidence" value="ECO:0007669"/>
    <property type="project" value="UniProtKB-EC"/>
</dbReference>
<evidence type="ECO:0000256" key="1">
    <source>
        <dbReference type="ARBA" id="ARBA00001917"/>
    </source>
</evidence>
<protein>
    <recommendedName>
        <fullName evidence="7">Dihydroorotate dehydrogenase B (NAD(+)), catalytic subunit</fullName>
        <ecNumber evidence="24">1.3.1.1</ecNumber>
        <ecNumber evidence="6">1.3.1.14</ecNumber>
    </recommendedName>
    <alternativeName>
        <fullName evidence="15">Dihydroorotate oxidase B</fullName>
    </alternativeName>
    <alternativeName>
        <fullName evidence="18">Dihydrothymine dehydrogenase</fullName>
    </alternativeName>
    <alternativeName>
        <fullName evidence="16">Dihydrouracil dehydrogenase</fullName>
    </alternativeName>
    <alternativeName>
        <fullName evidence="17">Orotate reductase (NADH)</fullName>
    </alternativeName>
</protein>
<evidence type="ECO:0000256" key="19">
    <source>
        <dbReference type="ARBA" id="ARBA00047685"/>
    </source>
</evidence>
<comment type="catalytic activity">
    <reaction evidence="21">
        <text>(S)-dihydroorotate + NAD(+) = orotate + NADH + H(+)</text>
        <dbReference type="Rhea" id="RHEA:13513"/>
        <dbReference type="ChEBI" id="CHEBI:15378"/>
        <dbReference type="ChEBI" id="CHEBI:30839"/>
        <dbReference type="ChEBI" id="CHEBI:30864"/>
        <dbReference type="ChEBI" id="CHEBI:57540"/>
        <dbReference type="ChEBI" id="CHEBI:57945"/>
        <dbReference type="EC" id="1.3.1.14"/>
    </reaction>
</comment>
<dbReference type="Pfam" id="PF01180">
    <property type="entry name" value="DHO_dh"/>
    <property type="match status" value="1"/>
</dbReference>
<keyword evidence="12" id="KW-0408">Iron</keyword>
<dbReference type="SUPFAM" id="SSF51395">
    <property type="entry name" value="FMN-linked oxidoreductases"/>
    <property type="match status" value="1"/>
</dbReference>
<dbReference type="GO" id="GO:0006210">
    <property type="term" value="P:thymine catabolic process"/>
    <property type="evidence" value="ECO:0007669"/>
    <property type="project" value="TreeGrafter"/>
</dbReference>
<keyword evidence="9" id="KW-0288">FMN</keyword>
<comment type="catalytic activity">
    <reaction evidence="19">
        <text>5,6-dihydrothymine + NAD(+) = thymine + NADH + H(+)</text>
        <dbReference type="Rhea" id="RHEA:28791"/>
        <dbReference type="ChEBI" id="CHEBI:15378"/>
        <dbReference type="ChEBI" id="CHEBI:17821"/>
        <dbReference type="ChEBI" id="CHEBI:27468"/>
        <dbReference type="ChEBI" id="CHEBI:57540"/>
        <dbReference type="ChEBI" id="CHEBI:57945"/>
        <dbReference type="EC" id="1.3.1.1"/>
    </reaction>
</comment>
<reference evidence="26 27" key="1">
    <citation type="submission" date="2016-10" db="EMBL/GenBank/DDBJ databases">
        <title>Complete Genome Sequence of Peptococcaceae strain DCMF.</title>
        <authorList>
            <person name="Edwards R.J."/>
            <person name="Holland S.I."/>
            <person name="Deshpande N.P."/>
            <person name="Wong Y.K."/>
            <person name="Ertan H."/>
            <person name="Manefield M."/>
            <person name="Russell T.L."/>
            <person name="Lee M.J."/>
        </authorList>
    </citation>
    <scope>NUCLEOTIDE SEQUENCE [LARGE SCALE GENOMIC DNA]</scope>
    <source>
        <strain evidence="26 27">DCMF</strain>
    </source>
</reference>
<evidence type="ECO:0000313" key="27">
    <source>
        <dbReference type="Proteomes" id="UP000323521"/>
    </source>
</evidence>
<comment type="similarity">
    <text evidence="4">Belongs to the dihydroorotate dehydrogenase family. Type 1 subfamily.</text>
</comment>
<comment type="function">
    <text evidence="22">Involved in pyrimidine base degradation. Catalyzes physiologically the reduction of uracil to 5,6-dihydrouracil (DHU) by using NADH as a specific cosubstrate. It also catalyzes the reverse reaction and the reduction of thymine to 5,6-dihydrothymine (DHT).</text>
</comment>
<evidence type="ECO:0000256" key="5">
    <source>
        <dbReference type="ARBA" id="ARBA00010804"/>
    </source>
</evidence>
<evidence type="ECO:0000256" key="13">
    <source>
        <dbReference type="ARBA" id="ARBA00023014"/>
    </source>
</evidence>
<dbReference type="GO" id="GO:0050661">
    <property type="term" value="F:NADP binding"/>
    <property type="evidence" value="ECO:0007669"/>
    <property type="project" value="TreeGrafter"/>
</dbReference>
<dbReference type="Gene3D" id="3.20.20.70">
    <property type="entry name" value="Aldolase class I"/>
    <property type="match status" value="1"/>
</dbReference>
<evidence type="ECO:0000256" key="14">
    <source>
        <dbReference type="ARBA" id="ARBA00023027"/>
    </source>
</evidence>
<comment type="catalytic activity">
    <reaction evidence="20">
        <text>5,6-dihydrouracil + NAD(+) = uracil + NADH + H(+)</text>
        <dbReference type="Rhea" id="RHEA:20189"/>
        <dbReference type="ChEBI" id="CHEBI:15378"/>
        <dbReference type="ChEBI" id="CHEBI:15901"/>
        <dbReference type="ChEBI" id="CHEBI:17568"/>
        <dbReference type="ChEBI" id="CHEBI:57540"/>
        <dbReference type="ChEBI" id="CHEBI:57945"/>
        <dbReference type="EC" id="1.3.1.1"/>
    </reaction>
</comment>
<evidence type="ECO:0000256" key="24">
    <source>
        <dbReference type="ARBA" id="ARBA00049728"/>
    </source>
</evidence>
<keyword evidence="10" id="KW-0479">Metal-binding</keyword>
<evidence type="ECO:0000256" key="18">
    <source>
        <dbReference type="ARBA" id="ARBA00032722"/>
    </source>
</evidence>
<dbReference type="PROSITE" id="PS00198">
    <property type="entry name" value="4FE4S_FER_1"/>
    <property type="match status" value="1"/>
</dbReference>
<evidence type="ECO:0000256" key="23">
    <source>
        <dbReference type="ARBA" id="ARBA00049714"/>
    </source>
</evidence>
<evidence type="ECO:0000256" key="15">
    <source>
        <dbReference type="ARBA" id="ARBA00029718"/>
    </source>
</evidence>
<evidence type="ECO:0000256" key="20">
    <source>
        <dbReference type="ARBA" id="ARBA00048792"/>
    </source>
</evidence>
<evidence type="ECO:0000256" key="11">
    <source>
        <dbReference type="ARBA" id="ARBA00023002"/>
    </source>
</evidence>
<comment type="similarity">
    <text evidence="5">Belongs to the dihydropyrimidine dehydrogenase family.</text>
</comment>
<dbReference type="Gene3D" id="3.30.70.20">
    <property type="match status" value="1"/>
</dbReference>
<comment type="subunit">
    <text evidence="23">Heterotetramer of 2 PreA and 2 PreT subunits.</text>
</comment>
<dbReference type="AlphaFoldDB" id="A0A3G1KR61"/>
<organism evidence="26 27">
    <name type="scientific">Formimonas warabiya</name>
    <dbReference type="NCBI Taxonomy" id="1761012"/>
    <lineage>
        <taxon>Bacteria</taxon>
        <taxon>Bacillati</taxon>
        <taxon>Bacillota</taxon>
        <taxon>Clostridia</taxon>
        <taxon>Eubacteriales</taxon>
        <taxon>Peptococcaceae</taxon>
        <taxon>Candidatus Formimonas</taxon>
    </lineage>
</organism>
<evidence type="ECO:0000256" key="22">
    <source>
        <dbReference type="ARBA" id="ARBA00049578"/>
    </source>
</evidence>
<dbReference type="PANTHER" id="PTHR43073:SF2">
    <property type="entry name" value="DIHYDROPYRIMIDINE DEHYDROGENASE [NADP(+)]"/>
    <property type="match status" value="1"/>
</dbReference>
<evidence type="ECO:0000256" key="7">
    <source>
        <dbReference type="ARBA" id="ARBA00018101"/>
    </source>
</evidence>
<dbReference type="EMBL" id="CP017634">
    <property type="protein sequence ID" value="ATW24595.1"/>
    <property type="molecule type" value="Genomic_DNA"/>
</dbReference>
<comment type="cofactor">
    <cofactor evidence="1">
        <name>FMN</name>
        <dbReference type="ChEBI" id="CHEBI:58210"/>
    </cofactor>
</comment>
<evidence type="ECO:0000256" key="10">
    <source>
        <dbReference type="ARBA" id="ARBA00022723"/>
    </source>
</evidence>
<dbReference type="GO" id="GO:0051536">
    <property type="term" value="F:iron-sulfur cluster binding"/>
    <property type="evidence" value="ECO:0007669"/>
    <property type="project" value="UniProtKB-KW"/>
</dbReference>
<dbReference type="KEGG" id="fwa:DCMF_07180"/>
<dbReference type="InterPro" id="IPR017896">
    <property type="entry name" value="4Fe4S_Fe-S-bd"/>
</dbReference>